<dbReference type="EMBL" id="JAJSOF020000021">
    <property type="protein sequence ID" value="KAJ4436899.1"/>
    <property type="molecule type" value="Genomic_DNA"/>
</dbReference>
<comment type="caution">
    <text evidence="5">The sequence shown here is derived from an EMBL/GenBank/DDBJ whole genome shotgun (WGS) entry which is preliminary data.</text>
</comment>
<dbReference type="InterPro" id="IPR016095">
    <property type="entry name" value="Ribosomal_uL1_3-a/b-sand"/>
</dbReference>
<dbReference type="PANTHER" id="PTHR36427">
    <property type="entry name" value="54S RIBOSOMAL PROTEIN L1, MITOCHONDRIAL"/>
    <property type="match status" value="1"/>
</dbReference>
<dbReference type="Gene3D" id="3.30.190.20">
    <property type="match status" value="1"/>
</dbReference>
<reference evidence="5 6" key="1">
    <citation type="journal article" date="2022" name="Allergy">
        <title>Genome assembly and annotation of Periplaneta americana reveal a comprehensive cockroach allergen profile.</title>
        <authorList>
            <person name="Wang L."/>
            <person name="Xiong Q."/>
            <person name="Saelim N."/>
            <person name="Wang L."/>
            <person name="Nong W."/>
            <person name="Wan A.T."/>
            <person name="Shi M."/>
            <person name="Liu X."/>
            <person name="Cao Q."/>
            <person name="Hui J.H.L."/>
            <person name="Sookrung N."/>
            <person name="Leung T.F."/>
            <person name="Tungtrongchitr A."/>
            <person name="Tsui S.K.W."/>
        </authorList>
    </citation>
    <scope>NUCLEOTIDE SEQUENCE [LARGE SCALE GENOMIC DNA]</scope>
    <source>
        <strain evidence="5">PWHHKU_190912</strain>
    </source>
</reference>
<comment type="similarity">
    <text evidence="1">Belongs to the universal ribosomal protein uL1 family.</text>
</comment>
<dbReference type="PANTHER" id="PTHR36427:SF3">
    <property type="entry name" value="LARGE RIBOSOMAL SUBUNIT PROTEIN UL1M"/>
    <property type="match status" value="1"/>
</dbReference>
<dbReference type="Pfam" id="PF00687">
    <property type="entry name" value="Ribosomal_L1"/>
    <property type="match status" value="1"/>
</dbReference>
<keyword evidence="3" id="KW-0687">Ribonucleoprotein</keyword>
<dbReference type="SUPFAM" id="SSF56808">
    <property type="entry name" value="Ribosomal protein L1"/>
    <property type="match status" value="1"/>
</dbReference>
<organism evidence="5 6">
    <name type="scientific">Periplaneta americana</name>
    <name type="common">American cockroach</name>
    <name type="synonym">Blatta americana</name>
    <dbReference type="NCBI Taxonomy" id="6978"/>
    <lineage>
        <taxon>Eukaryota</taxon>
        <taxon>Metazoa</taxon>
        <taxon>Ecdysozoa</taxon>
        <taxon>Arthropoda</taxon>
        <taxon>Hexapoda</taxon>
        <taxon>Insecta</taxon>
        <taxon>Pterygota</taxon>
        <taxon>Neoptera</taxon>
        <taxon>Polyneoptera</taxon>
        <taxon>Dictyoptera</taxon>
        <taxon>Blattodea</taxon>
        <taxon>Blattoidea</taxon>
        <taxon>Blattidae</taxon>
        <taxon>Blattinae</taxon>
        <taxon>Periplaneta</taxon>
    </lineage>
</organism>
<evidence type="ECO:0008006" key="7">
    <source>
        <dbReference type="Google" id="ProtNLM"/>
    </source>
</evidence>
<dbReference type="Proteomes" id="UP001148838">
    <property type="component" value="Unassembled WGS sequence"/>
</dbReference>
<dbReference type="InterPro" id="IPR023674">
    <property type="entry name" value="Ribosomal_uL1-like"/>
</dbReference>
<sequence length="530" mass="60202">MYKTFIKPILLYNADVLITANNFNQNRLEVCQNQALRLITGAAKSTPITAMQALTQNPPINLTLEEQALTHHEKMLRLTTTKWEKRLLQPTKLKTQTSFLSKVTEIKTELNLPKSKENILSRENPLTFEPINIQLDLEEPVTKSETSKPVLKALALEAVNNRYPPEEWLHIYTDGSTIGTITSLLSNCSLKNTRFVTQLINVNAIQVRNYAARKGTREKAKKKKVKVEVKKVGFIPHNQRGTKAPVIVKRIDDSMKPDPVDNVWFSKYYKWPIYSFESAVQCHRETHHPTVYNNPDSELFVNLELDMRAAKTNRYLDSFTKIVSVPHPFNKENARSVLVICKSPELQRSALEAGATVAGDVELIKNIQNGELNLQDFHFVIAHPDILPELVSLRGIMKRKFPSQKSGTLGLDIQGMVSKFCTGIEYTAKVSQYVQDFGWIFTPVGKLDMDVSHLEANFTALLKDVNSMRPKREGPFITKCCLVSLPSPERLKIDFSQYIDEVRQGEKDETEDADNEQVKDEEQKTSVMTG</sequence>
<evidence type="ECO:0000313" key="5">
    <source>
        <dbReference type="EMBL" id="KAJ4436899.1"/>
    </source>
</evidence>
<evidence type="ECO:0000256" key="3">
    <source>
        <dbReference type="ARBA" id="ARBA00023274"/>
    </source>
</evidence>
<dbReference type="InterPro" id="IPR028364">
    <property type="entry name" value="Ribosomal_uL1/biogenesis"/>
</dbReference>
<keyword evidence="2" id="KW-0689">Ribosomal protein</keyword>
<proteinExistence type="inferred from homology"/>
<evidence type="ECO:0000256" key="4">
    <source>
        <dbReference type="SAM" id="MobiDB-lite"/>
    </source>
</evidence>
<protein>
    <recommendedName>
        <fullName evidence="7">39S ribosomal protein L1, mitochondrial</fullName>
    </recommendedName>
</protein>
<evidence type="ECO:0000256" key="2">
    <source>
        <dbReference type="ARBA" id="ARBA00022980"/>
    </source>
</evidence>
<name>A0ABQ8SRS5_PERAM</name>
<evidence type="ECO:0000256" key="1">
    <source>
        <dbReference type="ARBA" id="ARBA00010531"/>
    </source>
</evidence>
<accession>A0ABQ8SRS5</accession>
<feature type="region of interest" description="Disordered" evidence="4">
    <location>
        <begin position="503"/>
        <end position="530"/>
    </location>
</feature>
<gene>
    <name evidence="5" type="ORF">ANN_17031</name>
</gene>
<keyword evidence="6" id="KW-1185">Reference proteome</keyword>
<evidence type="ECO:0000313" key="6">
    <source>
        <dbReference type="Proteomes" id="UP001148838"/>
    </source>
</evidence>
<dbReference type="Gene3D" id="3.40.50.790">
    <property type="match status" value="1"/>
</dbReference>